<evidence type="ECO:0000313" key="2">
    <source>
        <dbReference type="Proteomes" id="UP001063350"/>
    </source>
</evidence>
<dbReference type="KEGG" id="ddu:GF1_11630"/>
<dbReference type="AlphaFoldDB" id="A0A915XJK9"/>
<evidence type="ECO:0000313" key="1">
    <source>
        <dbReference type="EMBL" id="BCO08787.1"/>
    </source>
</evidence>
<proteinExistence type="predicted"/>
<name>A0A915XJK9_9BACT</name>
<accession>A0A915XJK9</accession>
<sequence>MQAETKRTWTIDGKTIHEDEVKVVEMEWHVCDEILAPLQAVFTMMADYDQTYTGPIGTAGMIGEVTVEHARERIAEFFSMLKKEVADFELIVATGATPGIPRGTLLAIEAKRDSAQEEEVA</sequence>
<dbReference type="RefSeq" id="WP_267928689.1">
    <property type="nucleotide sequence ID" value="NZ_AP024233.1"/>
</dbReference>
<organism evidence="1 2">
    <name type="scientific">Desulfolithobacter dissulfuricans</name>
    <dbReference type="NCBI Taxonomy" id="2795293"/>
    <lineage>
        <taxon>Bacteria</taxon>
        <taxon>Pseudomonadati</taxon>
        <taxon>Thermodesulfobacteriota</taxon>
        <taxon>Desulfobulbia</taxon>
        <taxon>Desulfobulbales</taxon>
        <taxon>Desulfobulbaceae</taxon>
        <taxon>Desulfolithobacter</taxon>
    </lineage>
</organism>
<reference evidence="1" key="1">
    <citation type="submission" date="2020-12" db="EMBL/GenBank/DDBJ databases">
        <title>Desulfobium dissulfuricans gen. nov., sp. nov., a novel mesophilic, sulfate-reducing bacterium isolated from a deep-sea hydrothermal vent.</title>
        <authorList>
            <person name="Hashimoto Y."/>
            <person name="Tame A."/>
            <person name="Sawayama S."/>
            <person name="Miyazaki J."/>
            <person name="Takai K."/>
            <person name="Nakagawa S."/>
        </authorList>
    </citation>
    <scope>NUCLEOTIDE SEQUENCE</scope>
    <source>
        <strain evidence="1">GF1</strain>
    </source>
</reference>
<dbReference type="Proteomes" id="UP001063350">
    <property type="component" value="Chromosome"/>
</dbReference>
<dbReference type="EMBL" id="AP024233">
    <property type="protein sequence ID" value="BCO08787.1"/>
    <property type="molecule type" value="Genomic_DNA"/>
</dbReference>
<gene>
    <name evidence="1" type="ORF">GF1_11630</name>
</gene>
<protein>
    <submittedName>
        <fullName evidence="1">Uncharacterized protein</fullName>
    </submittedName>
</protein>
<keyword evidence="2" id="KW-1185">Reference proteome</keyword>